<dbReference type="AlphaFoldDB" id="A0A1J4K6J5"/>
<dbReference type="VEuPathDB" id="TrichDB:TRFO_05303"/>
<dbReference type="EMBL" id="MLAK01000705">
    <property type="protein sequence ID" value="OHT07089.1"/>
    <property type="molecule type" value="Genomic_DNA"/>
</dbReference>
<protein>
    <submittedName>
        <fullName evidence="2">Uncharacterized protein</fullName>
    </submittedName>
</protein>
<dbReference type="GeneID" id="94827116"/>
<name>A0A1J4K6J5_9EUKA</name>
<dbReference type="PANTHER" id="PTHR47026">
    <property type="entry name" value="PIGMENTOSA GTPASE REGULATOR-LIKE PROTEIN, PUTATIVE-RELATED"/>
    <property type="match status" value="1"/>
</dbReference>
<comment type="caution">
    <text evidence="2">The sequence shown here is derived from an EMBL/GenBank/DDBJ whole genome shotgun (WGS) entry which is preliminary data.</text>
</comment>
<feature type="region of interest" description="Disordered" evidence="1">
    <location>
        <begin position="1"/>
        <end position="22"/>
    </location>
</feature>
<accession>A0A1J4K6J5</accession>
<organism evidence="2 3">
    <name type="scientific">Tritrichomonas foetus</name>
    <dbReference type="NCBI Taxonomy" id="1144522"/>
    <lineage>
        <taxon>Eukaryota</taxon>
        <taxon>Metamonada</taxon>
        <taxon>Parabasalia</taxon>
        <taxon>Tritrichomonadida</taxon>
        <taxon>Tritrichomonadidae</taxon>
        <taxon>Tritrichomonas</taxon>
    </lineage>
</organism>
<reference evidence="2" key="1">
    <citation type="submission" date="2016-10" db="EMBL/GenBank/DDBJ databases">
        <authorList>
            <person name="Benchimol M."/>
            <person name="Almeida L.G."/>
            <person name="Vasconcelos A.T."/>
            <person name="Perreira-Neves A."/>
            <person name="Rosa I.A."/>
            <person name="Tasca T."/>
            <person name="Bogo M.R."/>
            <person name="de Souza W."/>
        </authorList>
    </citation>
    <scope>NUCLEOTIDE SEQUENCE [LARGE SCALE GENOMIC DNA]</scope>
    <source>
        <strain evidence="2">K</strain>
    </source>
</reference>
<dbReference type="Proteomes" id="UP000179807">
    <property type="component" value="Unassembled WGS sequence"/>
</dbReference>
<dbReference type="PANTHER" id="PTHR47026:SF2">
    <property type="entry name" value="FLAGELLAR ASSOCIATED PROTEIN"/>
    <property type="match status" value="1"/>
</dbReference>
<evidence type="ECO:0000313" key="2">
    <source>
        <dbReference type="EMBL" id="OHT07089.1"/>
    </source>
</evidence>
<feature type="region of interest" description="Disordered" evidence="1">
    <location>
        <begin position="386"/>
        <end position="449"/>
    </location>
</feature>
<gene>
    <name evidence="2" type="ORF">TRFO_05303</name>
</gene>
<sequence length="449" mass="53059">MRPIIVKPQTKSRTQSQSNYHRSHIIHKPASKTFSKTTKFDESIDLSNVKKNEEFRDFLLSLEHIKNLSNIIKDYDEIQIINVIPYLREYAHTKGRNEDYDSAQKAVEIMELLTLEIKNRNENENNPPKFENEKNEIEINFETKWKTKFVEFENETKSKREALLEEHKKQKEEFEKDWNLTIPNKYRKPSQQLLQLKRIEKNFAASADFQKAKEIHARAEILMKQEMEIAQKKMMEDYEHASKKLIEKQTMQINTFETAREHSKMLLNSKYTNERTSLNNRKRILQTRKLHEKRYNSINQSYQSNIHSSCLRNDSPTNNENEKSVMKCDLVLLPPLKPPNDPKIKEEKKKKKREIAKKKAEYQKQNAELTLLKYTVNDSNIYSKTKRNQSISLPNNDNQNPKKVEALTGHDNISRETSTNENELGEANEPCFNENEEIENNEEADVVEV</sequence>
<dbReference type="RefSeq" id="XP_068360225.1">
    <property type="nucleotide sequence ID" value="XM_068492412.1"/>
</dbReference>
<evidence type="ECO:0000313" key="3">
    <source>
        <dbReference type="Proteomes" id="UP000179807"/>
    </source>
</evidence>
<feature type="region of interest" description="Disordered" evidence="1">
    <location>
        <begin position="333"/>
        <end position="352"/>
    </location>
</feature>
<feature type="compositionally biased region" description="Polar residues" evidence="1">
    <location>
        <begin position="386"/>
        <end position="399"/>
    </location>
</feature>
<feature type="compositionally biased region" description="Acidic residues" evidence="1">
    <location>
        <begin position="434"/>
        <end position="449"/>
    </location>
</feature>
<feature type="compositionally biased region" description="Polar residues" evidence="1">
    <location>
        <begin position="9"/>
        <end position="20"/>
    </location>
</feature>
<proteinExistence type="predicted"/>
<keyword evidence="3" id="KW-1185">Reference proteome</keyword>
<evidence type="ECO:0000256" key="1">
    <source>
        <dbReference type="SAM" id="MobiDB-lite"/>
    </source>
</evidence>